<dbReference type="CDD" id="cd03392">
    <property type="entry name" value="PAP2_like_2"/>
    <property type="match status" value="1"/>
</dbReference>
<feature type="transmembrane region" description="Helical" evidence="1">
    <location>
        <begin position="9"/>
        <end position="30"/>
    </location>
</feature>
<dbReference type="OrthoDB" id="9789113at2"/>
<evidence type="ECO:0000259" key="2">
    <source>
        <dbReference type="SMART" id="SM00014"/>
    </source>
</evidence>
<feature type="transmembrane region" description="Helical" evidence="1">
    <location>
        <begin position="190"/>
        <end position="211"/>
    </location>
</feature>
<dbReference type="SMART" id="SM00014">
    <property type="entry name" value="acidPPc"/>
    <property type="match status" value="1"/>
</dbReference>
<feature type="domain" description="Phosphatidic acid phosphatase type 2/haloperoxidase" evidence="2">
    <location>
        <begin position="90"/>
        <end position="205"/>
    </location>
</feature>
<dbReference type="Gene3D" id="1.20.144.10">
    <property type="entry name" value="Phosphatidic acid phosphatase type 2/haloperoxidase"/>
    <property type="match status" value="2"/>
</dbReference>
<keyword evidence="1" id="KW-1133">Transmembrane helix</keyword>
<gene>
    <name evidence="3" type="ORF">ELQ35_00120</name>
</gene>
<feature type="transmembrane region" description="Helical" evidence="1">
    <location>
        <begin position="94"/>
        <end position="114"/>
    </location>
</feature>
<evidence type="ECO:0000256" key="1">
    <source>
        <dbReference type="SAM" id="Phobius"/>
    </source>
</evidence>
<reference evidence="3 4" key="1">
    <citation type="submission" date="2018-12" db="EMBL/GenBank/DDBJ databases">
        <title>Bacillus chawlae sp. nov., Bacillus glennii sp. nov., and Bacillus saganii sp. nov. Isolated from the Vehicle Assembly Building at Kennedy Space Center where the Viking Spacecraft were Assembled.</title>
        <authorList>
            <person name="Seuylemezian A."/>
            <person name="Vaishampayan P."/>
        </authorList>
    </citation>
    <scope>NUCLEOTIDE SEQUENCE [LARGE SCALE GENOMIC DNA]</scope>
    <source>
        <strain evidence="3 4">L5</strain>
    </source>
</reference>
<proteinExistence type="predicted"/>
<feature type="transmembrane region" description="Helical" evidence="1">
    <location>
        <begin position="159"/>
        <end position="184"/>
    </location>
</feature>
<dbReference type="RefSeq" id="WP_126862836.1">
    <property type="nucleotide sequence ID" value="NZ_JAUSTX010000002.1"/>
</dbReference>
<feature type="transmembrane region" description="Helical" evidence="1">
    <location>
        <begin position="134"/>
        <end position="152"/>
    </location>
</feature>
<keyword evidence="4" id="KW-1185">Reference proteome</keyword>
<dbReference type="PANTHER" id="PTHR14969">
    <property type="entry name" value="SPHINGOSINE-1-PHOSPHATE PHOSPHOHYDROLASE"/>
    <property type="match status" value="1"/>
</dbReference>
<keyword evidence="1" id="KW-0472">Membrane</keyword>
<dbReference type="EMBL" id="RYZZ01000001">
    <property type="protein sequence ID" value="RUQ32545.1"/>
    <property type="molecule type" value="Genomic_DNA"/>
</dbReference>
<dbReference type="PANTHER" id="PTHR14969:SF13">
    <property type="entry name" value="AT30094P"/>
    <property type="match status" value="1"/>
</dbReference>
<evidence type="ECO:0000313" key="3">
    <source>
        <dbReference type="EMBL" id="RUQ32545.1"/>
    </source>
</evidence>
<comment type="caution">
    <text evidence="3">The sequence shown here is derived from an EMBL/GenBank/DDBJ whole genome shotgun (WGS) entry which is preliminary data.</text>
</comment>
<dbReference type="InterPro" id="IPR000326">
    <property type="entry name" value="PAP2/HPO"/>
</dbReference>
<dbReference type="AlphaFoldDB" id="A0A433HW93"/>
<dbReference type="Pfam" id="PF01569">
    <property type="entry name" value="PAP2"/>
    <property type="match status" value="1"/>
</dbReference>
<keyword evidence="1" id="KW-0812">Transmembrane</keyword>
<name>A0A433HW93_9BACI</name>
<protein>
    <submittedName>
        <fullName evidence="3">Phosphatase PAP2 family protein</fullName>
    </submittedName>
</protein>
<dbReference type="Proteomes" id="UP000267430">
    <property type="component" value="Unassembled WGS sequence"/>
</dbReference>
<dbReference type="InterPro" id="IPR036938">
    <property type="entry name" value="PAP2/HPO_sf"/>
</dbReference>
<feature type="transmembrane region" description="Helical" evidence="1">
    <location>
        <begin position="63"/>
        <end position="87"/>
    </location>
</feature>
<sequence>MILLKYKTIIYFSFIAVLLVSYIVIFIGLVEELRENELDRFDNTIIQFIQGLISDKLTSFMKFLTFFGSIRWLGSAVIVASLILAVLHKKRYAIFLIVSSGLGSIFNIVLKSIFRRERPDILPIIIEHGFSFPSGHSMGSFILYGSLAIVLVKVSRRLYLDWICVGLCVVAILLIGISRIYLGVHYPSDVIAGFAAGGAWLTICGLGLRYAEYTLAKKSHKRREL</sequence>
<dbReference type="SUPFAM" id="SSF48317">
    <property type="entry name" value="Acid phosphatase/Vanadium-dependent haloperoxidase"/>
    <property type="match status" value="1"/>
</dbReference>
<evidence type="ECO:0000313" key="4">
    <source>
        <dbReference type="Proteomes" id="UP000267430"/>
    </source>
</evidence>
<accession>A0A433HW93</accession>
<organism evidence="3 4">
    <name type="scientific">Peribacillus cavernae</name>
    <dbReference type="NCBI Taxonomy" id="1674310"/>
    <lineage>
        <taxon>Bacteria</taxon>
        <taxon>Bacillati</taxon>
        <taxon>Bacillota</taxon>
        <taxon>Bacilli</taxon>
        <taxon>Bacillales</taxon>
        <taxon>Bacillaceae</taxon>
        <taxon>Peribacillus</taxon>
    </lineage>
</organism>